<reference evidence="3" key="2">
    <citation type="submission" date="2010-01" db="EMBL/GenBank/DDBJ databases">
        <title>Contemporary genome evolution in thermophilic Archaea.</title>
        <authorList>
            <consortium name="US DOE Joint Genome Institute"/>
            <person name="Reno M.L."/>
            <person name="Held N.L."/>
            <person name="Fields C.J."/>
            <person name="Burke P.V."/>
            <person name="Whitaker R.J."/>
        </authorList>
    </citation>
    <scope>NUCLEOTIDE SEQUENCE [LARGE SCALE GENOMIC DNA]</scope>
    <source>
        <strain evidence="3">L.D.8.5 / Lassen #2</strain>
        <plasmid evidence="3">Plasmid pLD8501</plasmid>
    </source>
</reference>
<keyword evidence="1" id="KW-0812">Transmembrane</keyword>
<evidence type="ECO:0000313" key="3">
    <source>
        <dbReference type="Proteomes" id="UP000001404"/>
    </source>
</evidence>
<sequence length="477" mass="50752">MRKALTILLIILVLPSLLSGVGNIIVMAQGGGGGGSNNLGQFIATLQTLIPAALILLAILANRYDQRYALVLFAAALASAIFLAAATGGKIGGNVQITLVQLQVTVSGPTSAYTGQTEYYSVSYSPSVPNPIVVWQIYANGTLVANFTGSTEMSYVFQSPGKYLVVAIVEDPQNYAYGSNGLLVSVTNPPGPLGWIQGAIEGSLESFFGAIANGIEGLVTTFLQFIGYPLEQMVESPIPGSFDKQLFNEVYDYSVGLAMLFIAFSIAYNAFQGFYSDIIDLAGDVMYKLSVWALFAVGGITIYTYAASFINSLIYATVGPELGIASVGLAAGTGLYLAIGGGLAAIPFFANDFDYLISAILYLMLFTTAIATVRNSVMLAIVALIPFQATLWLFEWTRKIALIMANLLIGMMVAGLVAAFTIALLVHTVFGFLLLFLLPLALDVEFISTLALFVFTLQPGDVLVSKVHSALKQKLRE</sequence>
<name>D2PK94_SACI9</name>
<feature type="transmembrane region" description="Helical" evidence="1">
    <location>
        <begin position="291"/>
        <end position="316"/>
    </location>
</feature>
<feature type="transmembrane region" description="Helical" evidence="1">
    <location>
        <begin position="39"/>
        <end position="61"/>
    </location>
</feature>
<organism evidence="2 3">
    <name type="scientific">Saccharolobus islandicus (strain L.D.8.5 / Lassen #2)</name>
    <name type="common">Sulfolobus islandicus</name>
    <dbReference type="NCBI Taxonomy" id="425944"/>
    <lineage>
        <taxon>Archaea</taxon>
        <taxon>Thermoproteota</taxon>
        <taxon>Thermoprotei</taxon>
        <taxon>Sulfolobales</taxon>
        <taxon>Sulfolobaceae</taxon>
        <taxon>Saccharolobus</taxon>
    </lineage>
</organism>
<feature type="transmembrane region" description="Helical" evidence="1">
    <location>
        <begin position="401"/>
        <end position="426"/>
    </location>
</feature>
<feature type="transmembrane region" description="Helical" evidence="1">
    <location>
        <begin position="322"/>
        <end position="346"/>
    </location>
</feature>
<dbReference type="RefSeq" id="WP_012953407.1">
    <property type="nucleotide sequence ID" value="NC_013770.1"/>
</dbReference>
<keyword evidence="2" id="KW-0614">Plasmid</keyword>
<protein>
    <submittedName>
        <fullName evidence="2">Conserved conjugative plasmid membrane protein</fullName>
    </submittedName>
</protein>
<feature type="transmembrane region" description="Helical" evidence="1">
    <location>
        <begin position="377"/>
        <end position="394"/>
    </location>
</feature>
<reference evidence="2 3" key="1">
    <citation type="submission" date="2009-09" db="EMBL/GenBank/DDBJ databases">
        <authorList>
            <consortium name="US DOE Joint Genome Institute"/>
            <person name="Copeland A."/>
            <person name="Lucas S."/>
            <person name="Lapidus A."/>
            <person name="Barry K."/>
            <person name="Glavina del Rio T."/>
            <person name="Dalin E."/>
            <person name="Tice H."/>
            <person name="Pitluck S."/>
            <person name="Bruce D."/>
            <person name="Goodwin L."/>
            <person name="Land M."/>
            <person name="Whitaker R.J."/>
            <person name="Richardson P."/>
        </authorList>
    </citation>
    <scope>NUCLEOTIDE SEQUENCE [LARGE SCALE GENOMIC DNA]</scope>
    <source>
        <strain evidence="3">L.D.8.5 / Lassen #2</strain>
        <plasmid evidence="3">Plasmid pLD8501</plasmid>
    </source>
</reference>
<dbReference type="Proteomes" id="UP000001404">
    <property type="component" value="Plasmid pLD8501"/>
</dbReference>
<evidence type="ECO:0000256" key="1">
    <source>
        <dbReference type="SAM" id="Phobius"/>
    </source>
</evidence>
<feature type="transmembrane region" description="Helical" evidence="1">
    <location>
        <begin position="432"/>
        <end position="457"/>
    </location>
</feature>
<proteinExistence type="predicted"/>
<dbReference type="EMBL" id="CP001732">
    <property type="protein sequence ID" value="ADB88727.1"/>
    <property type="molecule type" value="Genomic_DNA"/>
</dbReference>
<feature type="transmembrane region" description="Helical" evidence="1">
    <location>
        <begin position="253"/>
        <end position="271"/>
    </location>
</feature>
<gene>
    <name evidence="2" type="ORF">LD85_3136</name>
</gene>
<keyword evidence="1" id="KW-0472">Membrane</keyword>
<keyword evidence="1" id="KW-1133">Transmembrane helix</keyword>
<accession>D2PK94</accession>
<dbReference type="KEGG" id="sii:LD85_3136"/>
<geneLocation type="plasmid" evidence="2 3">
    <name>pLD8501</name>
</geneLocation>
<feature type="transmembrane region" description="Helical" evidence="1">
    <location>
        <begin position="353"/>
        <end position="371"/>
    </location>
</feature>
<dbReference type="HOGENOM" id="CLU_578240_0_0_2"/>
<dbReference type="AlphaFoldDB" id="D2PK94"/>
<feature type="transmembrane region" description="Helical" evidence="1">
    <location>
        <begin position="68"/>
        <end position="86"/>
    </location>
</feature>
<evidence type="ECO:0000313" key="2">
    <source>
        <dbReference type="EMBL" id="ADB88727.1"/>
    </source>
</evidence>